<dbReference type="PANTHER" id="PTHR12592:SF0">
    <property type="entry name" value="ATP-DEPENDENT (S)-NAD(P)H-HYDRATE DEHYDRATASE"/>
    <property type="match status" value="1"/>
</dbReference>
<dbReference type="Gene3D" id="3.40.1190.20">
    <property type="match status" value="1"/>
</dbReference>
<keyword evidence="9 18" id="KW-0630">Potassium</keyword>
<dbReference type="PANTHER" id="PTHR12592">
    <property type="entry name" value="ATP-DEPENDENT (S)-NAD(P)H-HYDRATE DEHYDRATASE FAMILY MEMBER"/>
    <property type="match status" value="1"/>
</dbReference>
<dbReference type="EMBL" id="CP126969">
    <property type="protein sequence ID" value="WIM67601.1"/>
    <property type="molecule type" value="Genomic_DNA"/>
</dbReference>
<comment type="similarity">
    <text evidence="4 18">In the C-terminal section; belongs to the NnrD/CARKD family.</text>
</comment>
<comment type="cofactor">
    <cofactor evidence="17">
        <name>Mg(2+)</name>
        <dbReference type="ChEBI" id="CHEBI:18420"/>
    </cofactor>
</comment>
<dbReference type="InterPro" id="IPR036652">
    <property type="entry name" value="YjeF_N_dom_sf"/>
</dbReference>
<dbReference type="SUPFAM" id="SSF64153">
    <property type="entry name" value="YjeF N-terminal domain-like"/>
    <property type="match status" value="1"/>
</dbReference>
<evidence type="ECO:0000256" key="4">
    <source>
        <dbReference type="ARBA" id="ARBA00009524"/>
    </source>
</evidence>
<proteinExistence type="inferred from homology"/>
<dbReference type="EC" id="4.2.1.136" evidence="17"/>
<keyword evidence="13" id="KW-0511">Multifunctional enzyme</keyword>
<feature type="binding site" evidence="17">
    <location>
        <position position="459"/>
    </location>
    <ligand>
        <name>(6S)-NADPHX</name>
        <dbReference type="ChEBI" id="CHEBI:64076"/>
    </ligand>
</feature>
<comment type="function">
    <text evidence="14 18">Bifunctional enzyme that catalyzes the epimerization of the S- and R-forms of NAD(P)HX and the dehydration of the S-form of NAD(P)HX at the expense of ADP, which is converted to AMP. This allows the repair of both epimers of NAD(P)HX, a damaged form of NAD(P)H that is a result of enzymatic or heat-dependent hydration.</text>
</comment>
<dbReference type="Pfam" id="PF01256">
    <property type="entry name" value="Carb_kinase"/>
    <property type="match status" value="1"/>
</dbReference>
<dbReference type="PIRSF" id="PIRSF017184">
    <property type="entry name" value="Nnr"/>
    <property type="match status" value="1"/>
</dbReference>
<evidence type="ECO:0000256" key="15">
    <source>
        <dbReference type="ARBA" id="ARBA00048238"/>
    </source>
</evidence>
<comment type="subunit">
    <text evidence="17">Homotetramer.</text>
</comment>
<evidence type="ECO:0000256" key="5">
    <source>
        <dbReference type="ARBA" id="ARBA00022723"/>
    </source>
</evidence>
<evidence type="ECO:0000256" key="17">
    <source>
        <dbReference type="HAMAP-Rule" id="MF_01965"/>
    </source>
</evidence>
<dbReference type="HAMAP" id="MF_01965">
    <property type="entry name" value="NADHX_dehydratase"/>
    <property type="match status" value="1"/>
</dbReference>
<evidence type="ECO:0000256" key="13">
    <source>
        <dbReference type="ARBA" id="ARBA00023268"/>
    </source>
</evidence>
<keyword evidence="10 17" id="KW-0520">NAD</keyword>
<keyword evidence="11 18" id="KW-0413">Isomerase</keyword>
<dbReference type="Gene3D" id="3.40.50.10260">
    <property type="entry name" value="YjeF N-terminal domain"/>
    <property type="match status" value="1"/>
</dbReference>
<dbReference type="SUPFAM" id="SSF53613">
    <property type="entry name" value="Ribokinase-like"/>
    <property type="match status" value="1"/>
</dbReference>
<comment type="catalytic activity">
    <reaction evidence="16 17 18">
        <text>(6S)-NADPHX + ADP = AMP + phosphate + NADPH + H(+)</text>
        <dbReference type="Rhea" id="RHEA:32235"/>
        <dbReference type="ChEBI" id="CHEBI:15378"/>
        <dbReference type="ChEBI" id="CHEBI:43474"/>
        <dbReference type="ChEBI" id="CHEBI:57783"/>
        <dbReference type="ChEBI" id="CHEBI:64076"/>
        <dbReference type="ChEBI" id="CHEBI:456215"/>
        <dbReference type="ChEBI" id="CHEBI:456216"/>
        <dbReference type="EC" id="4.2.1.136"/>
    </reaction>
</comment>
<accession>A0ABY8VD55</accession>
<feature type="domain" description="YjeF C-terminal" evidence="19">
    <location>
        <begin position="249"/>
        <end position="524"/>
    </location>
</feature>
<dbReference type="InterPro" id="IPR030677">
    <property type="entry name" value="Nnr"/>
</dbReference>
<evidence type="ECO:0000256" key="2">
    <source>
        <dbReference type="ARBA" id="ARBA00000909"/>
    </source>
</evidence>
<dbReference type="RefSeq" id="WP_284824809.1">
    <property type="nucleotide sequence ID" value="NZ_CP126969.1"/>
</dbReference>
<comment type="catalytic activity">
    <reaction evidence="15 17 18">
        <text>(6S)-NADHX + ADP = AMP + phosphate + NADH + H(+)</text>
        <dbReference type="Rhea" id="RHEA:32223"/>
        <dbReference type="ChEBI" id="CHEBI:15378"/>
        <dbReference type="ChEBI" id="CHEBI:43474"/>
        <dbReference type="ChEBI" id="CHEBI:57945"/>
        <dbReference type="ChEBI" id="CHEBI:64074"/>
        <dbReference type="ChEBI" id="CHEBI:456215"/>
        <dbReference type="ChEBI" id="CHEBI:456216"/>
        <dbReference type="EC" id="4.2.1.136"/>
    </reaction>
</comment>
<evidence type="ECO:0000256" key="10">
    <source>
        <dbReference type="ARBA" id="ARBA00023027"/>
    </source>
</evidence>
<dbReference type="InterPro" id="IPR004443">
    <property type="entry name" value="YjeF_N_dom"/>
</dbReference>
<feature type="binding site" evidence="17">
    <location>
        <position position="284"/>
    </location>
    <ligand>
        <name>(6S)-NADPHX</name>
        <dbReference type="ChEBI" id="CHEBI:64076"/>
    </ligand>
</feature>
<feature type="binding site" evidence="17">
    <location>
        <begin position="424"/>
        <end position="428"/>
    </location>
    <ligand>
        <name>AMP</name>
        <dbReference type="ChEBI" id="CHEBI:456215"/>
    </ligand>
</feature>
<keyword evidence="22" id="KW-1185">Reference proteome</keyword>
<keyword evidence="8 17" id="KW-0521">NADP</keyword>
<keyword evidence="12 17" id="KW-0456">Lyase</keyword>
<dbReference type="CDD" id="cd01171">
    <property type="entry name" value="YXKO-related"/>
    <property type="match status" value="1"/>
</dbReference>
<comment type="catalytic activity">
    <reaction evidence="2 18">
        <text>(6R)-NADPHX = (6S)-NADPHX</text>
        <dbReference type="Rhea" id="RHEA:32227"/>
        <dbReference type="ChEBI" id="CHEBI:64076"/>
        <dbReference type="ChEBI" id="CHEBI:64077"/>
        <dbReference type="EC" id="5.1.99.6"/>
    </reaction>
</comment>
<dbReference type="InterPro" id="IPR029056">
    <property type="entry name" value="Ribokinase-like"/>
</dbReference>
<keyword evidence="6 17" id="KW-0547">Nucleotide-binding</keyword>
<evidence type="ECO:0000256" key="6">
    <source>
        <dbReference type="ARBA" id="ARBA00022741"/>
    </source>
</evidence>
<keyword evidence="7 17" id="KW-0067">ATP-binding</keyword>
<comment type="similarity">
    <text evidence="17">Belongs to the NnrD/CARKD family.</text>
</comment>
<dbReference type="PROSITE" id="PS51383">
    <property type="entry name" value="YJEF_C_3"/>
    <property type="match status" value="1"/>
</dbReference>
<dbReference type="PROSITE" id="PS51385">
    <property type="entry name" value="YJEF_N"/>
    <property type="match status" value="1"/>
</dbReference>
<comment type="cofactor">
    <cofactor evidence="18">
        <name>K(+)</name>
        <dbReference type="ChEBI" id="CHEBI:29103"/>
    </cofactor>
    <text evidence="18">Binds 1 potassium ion per subunit.</text>
</comment>
<dbReference type="InterPro" id="IPR000631">
    <property type="entry name" value="CARKD"/>
</dbReference>
<comment type="catalytic activity">
    <reaction evidence="1 18">
        <text>(6R)-NADHX = (6S)-NADHX</text>
        <dbReference type="Rhea" id="RHEA:32215"/>
        <dbReference type="ChEBI" id="CHEBI:64074"/>
        <dbReference type="ChEBI" id="CHEBI:64075"/>
        <dbReference type="EC" id="5.1.99.6"/>
    </reaction>
</comment>
<dbReference type="Pfam" id="PF03853">
    <property type="entry name" value="YjeF_N"/>
    <property type="match status" value="1"/>
</dbReference>
<evidence type="ECO:0000256" key="11">
    <source>
        <dbReference type="ARBA" id="ARBA00023235"/>
    </source>
</evidence>
<evidence type="ECO:0000256" key="1">
    <source>
        <dbReference type="ARBA" id="ARBA00000013"/>
    </source>
</evidence>
<reference evidence="21 22" key="1">
    <citation type="submission" date="2023-05" db="EMBL/GenBank/DDBJ databases">
        <title>Corynebacterium suedekumii sp. nov. and Corynebacterium breve sp. nov. isolated from raw cow's milk.</title>
        <authorList>
            <person name="Baer M.K."/>
            <person name="Mehl L."/>
            <person name="Hellmuth R."/>
            <person name="Marke G."/>
            <person name="Lipski A."/>
        </authorList>
    </citation>
    <scope>NUCLEOTIDE SEQUENCE [LARGE SCALE GENOMIC DNA]</scope>
    <source>
        <strain evidence="21 22">R4</strain>
    </source>
</reference>
<organism evidence="21 22">
    <name type="scientific">Corynebacterium breve</name>
    <dbReference type="NCBI Taxonomy" id="3049799"/>
    <lineage>
        <taxon>Bacteria</taxon>
        <taxon>Bacillati</taxon>
        <taxon>Actinomycetota</taxon>
        <taxon>Actinomycetes</taxon>
        <taxon>Mycobacteriales</taxon>
        <taxon>Corynebacteriaceae</taxon>
        <taxon>Corynebacterium</taxon>
    </lineage>
</organism>
<evidence type="ECO:0000313" key="22">
    <source>
        <dbReference type="Proteomes" id="UP001225598"/>
    </source>
</evidence>
<name>A0ABY8VD55_9CORY</name>
<evidence type="ECO:0000256" key="14">
    <source>
        <dbReference type="ARBA" id="ARBA00025153"/>
    </source>
</evidence>
<evidence type="ECO:0000256" key="18">
    <source>
        <dbReference type="PIRNR" id="PIRNR017184"/>
    </source>
</evidence>
<evidence type="ECO:0000313" key="21">
    <source>
        <dbReference type="EMBL" id="WIM67601.1"/>
    </source>
</evidence>
<gene>
    <name evidence="17" type="primary">nnrD</name>
    <name evidence="21" type="ORF">QP027_11020</name>
</gene>
<evidence type="ECO:0000256" key="8">
    <source>
        <dbReference type="ARBA" id="ARBA00022857"/>
    </source>
</evidence>
<feature type="binding site" evidence="17">
    <location>
        <position position="388"/>
    </location>
    <ligand>
        <name>(6S)-NADPHX</name>
        <dbReference type="ChEBI" id="CHEBI:64076"/>
    </ligand>
</feature>
<evidence type="ECO:0000256" key="12">
    <source>
        <dbReference type="ARBA" id="ARBA00023239"/>
    </source>
</evidence>
<evidence type="ECO:0000259" key="19">
    <source>
        <dbReference type="PROSITE" id="PS51383"/>
    </source>
</evidence>
<evidence type="ECO:0000259" key="20">
    <source>
        <dbReference type="PROSITE" id="PS51385"/>
    </source>
</evidence>
<feature type="domain" description="YjeF N-terminal" evidence="20">
    <location>
        <begin position="10"/>
        <end position="217"/>
    </location>
</feature>
<feature type="binding site" evidence="17">
    <location>
        <position position="458"/>
    </location>
    <ligand>
        <name>AMP</name>
        <dbReference type="ChEBI" id="CHEBI:456215"/>
    </ligand>
</feature>
<comment type="similarity">
    <text evidence="3 18">In the N-terminal section; belongs to the NnrE/AIBP family.</text>
</comment>
<evidence type="ECO:0000256" key="9">
    <source>
        <dbReference type="ARBA" id="ARBA00022958"/>
    </source>
</evidence>
<evidence type="ECO:0000256" key="7">
    <source>
        <dbReference type="ARBA" id="ARBA00022840"/>
    </source>
</evidence>
<sequence>MSYLFTADEIRAAEKPLLDAQGFPDQLMQSAAHAVFEVAQAMLEWPEHWVSEHVDDRNRVLILAGSGGNGGDALYAGAELARAGHPVDVWLTSGESHHGSLLQNRLGGQTLLQNPTADTIDPRHYKLAIDGITGIGGRGGLSEEVGEVLKALKAWYVDILSVDVPSGVNADTGEAYDIHVEADVTVTFGGWRRAHALAPECGIQLLSDIEIPGHKLSDELHSNLGKGELAYLGSRAIVPDHAWPDGISPLSHENVNHYEPGPHDDKYTGGVVGIRAGSGKYPGAAILATAGAVNATPAMVRYVGPQALEVVRAHPEVVVTETLADAGQVQAWVFGPGAGTDRTDELAELLARDTPLLIDADGITLIAESAELQKQLTRREAITVLTPHDGEFVRLREALGLAPGDRLAETEAMAQHLGCAVLRKGRATIIVEQPCDDVQTHVHIVDAGNSWAATPGSGDVLAGLMGAFMARAGAEFPKASQYSLSQAVTVHARAAHLSAQTEFGAGVSSASKIADAVPSAIAQLAYRRF</sequence>
<keyword evidence="5 18" id="KW-0479">Metal-binding</keyword>
<dbReference type="Proteomes" id="UP001225598">
    <property type="component" value="Chromosome"/>
</dbReference>
<feature type="binding site" evidence="17">
    <location>
        <position position="337"/>
    </location>
    <ligand>
        <name>(6S)-NADPHX</name>
        <dbReference type="ChEBI" id="CHEBI:64076"/>
    </ligand>
</feature>
<evidence type="ECO:0000256" key="16">
    <source>
        <dbReference type="ARBA" id="ARBA00049209"/>
    </source>
</evidence>
<protein>
    <recommendedName>
        <fullName evidence="17">ADP-dependent (S)-NAD(P)H-hydrate dehydratase</fullName>
        <ecNumber evidence="17">4.2.1.136</ecNumber>
    </recommendedName>
    <alternativeName>
        <fullName evidence="17">ADP-dependent NAD(P)HX dehydratase</fullName>
    </alternativeName>
</protein>
<comment type="function">
    <text evidence="17">Catalyzes the dehydration of the S-form of NAD(P)HX at the expense of ADP, which is converted to AMP. Together with NAD(P)HX epimerase, which catalyzes the epimerization of the S- and R-forms, the enzyme allows the repair of both epimers of NAD(P)HX, a damaged form of NAD(P)H that is a result of enzymatic or heat-dependent hydration.</text>
</comment>
<evidence type="ECO:0000256" key="3">
    <source>
        <dbReference type="ARBA" id="ARBA00006001"/>
    </source>
</evidence>